<dbReference type="EMBL" id="AP012057">
    <property type="protein sequence ID" value="BAN04450.1"/>
    <property type="molecule type" value="Genomic_DNA"/>
</dbReference>
<proteinExistence type="inferred from homology"/>
<evidence type="ECO:0000256" key="7">
    <source>
        <dbReference type="RuleBase" id="RU363032"/>
    </source>
</evidence>
<dbReference type="PANTHER" id="PTHR30043">
    <property type="entry name" value="PHOSPHONATES TRANSPORT SYSTEM PERMEASE PROTEIN"/>
    <property type="match status" value="1"/>
</dbReference>
<dbReference type="OrthoDB" id="9808005at2"/>
<feature type="transmembrane region" description="Helical" evidence="7">
    <location>
        <begin position="69"/>
        <end position="91"/>
    </location>
</feature>
<keyword evidence="5 7" id="KW-1133">Transmembrane helix</keyword>
<evidence type="ECO:0000256" key="6">
    <source>
        <dbReference type="ARBA" id="ARBA00023136"/>
    </source>
</evidence>
<feature type="transmembrane region" description="Helical" evidence="7">
    <location>
        <begin position="365"/>
        <end position="389"/>
    </location>
</feature>
<dbReference type="CDD" id="cd06261">
    <property type="entry name" value="TM_PBP2"/>
    <property type="match status" value="1"/>
</dbReference>
<comment type="similarity">
    <text evidence="7">Belongs to the binding-protein-dependent transport system permease family.</text>
</comment>
<comment type="subcellular location">
    <subcellularLocation>
        <location evidence="1 7">Cell membrane</location>
        <topology evidence="1 7">Multi-pass membrane protein</topology>
    </subcellularLocation>
</comment>
<dbReference type="GO" id="GO:0055085">
    <property type="term" value="P:transmembrane transport"/>
    <property type="evidence" value="ECO:0007669"/>
    <property type="project" value="InterPro"/>
</dbReference>
<feature type="transmembrane region" description="Helical" evidence="7">
    <location>
        <begin position="230"/>
        <end position="247"/>
    </location>
</feature>
<dbReference type="Pfam" id="PF00528">
    <property type="entry name" value="BPD_transp_1"/>
    <property type="match status" value="1"/>
</dbReference>
<dbReference type="PROSITE" id="PS50928">
    <property type="entry name" value="ABC_TM1"/>
    <property type="match status" value="2"/>
</dbReference>
<accession>A0A6C7EDK5</accession>
<keyword evidence="3" id="KW-1003">Cell membrane</keyword>
<evidence type="ECO:0000313" key="9">
    <source>
        <dbReference type="EMBL" id="BAN04450.1"/>
    </source>
</evidence>
<feature type="domain" description="ABC transmembrane type-1" evidence="8">
    <location>
        <begin position="318"/>
        <end position="511"/>
    </location>
</feature>
<evidence type="ECO:0000256" key="4">
    <source>
        <dbReference type="ARBA" id="ARBA00022692"/>
    </source>
</evidence>
<dbReference type="Gene3D" id="1.10.3720.10">
    <property type="entry name" value="MetI-like"/>
    <property type="match status" value="2"/>
</dbReference>
<name>A0A6C7EDK5_ILUCY</name>
<dbReference type="AlphaFoldDB" id="A0A6C7EDK5"/>
<feature type="transmembrane region" description="Helical" evidence="7">
    <location>
        <begin position="493"/>
        <end position="514"/>
    </location>
</feature>
<dbReference type="GO" id="GO:0005886">
    <property type="term" value="C:plasma membrane"/>
    <property type="evidence" value="ECO:0007669"/>
    <property type="project" value="UniProtKB-SubCell"/>
</dbReference>
<evidence type="ECO:0000256" key="3">
    <source>
        <dbReference type="ARBA" id="ARBA00022475"/>
    </source>
</evidence>
<organism evidence="9 10">
    <name type="scientific">Ilumatobacter coccineus (strain NBRC 103263 / KCTC 29153 / YM16-304)</name>
    <dbReference type="NCBI Taxonomy" id="1313172"/>
    <lineage>
        <taxon>Bacteria</taxon>
        <taxon>Bacillati</taxon>
        <taxon>Actinomycetota</taxon>
        <taxon>Acidimicrobiia</taxon>
        <taxon>Acidimicrobiales</taxon>
        <taxon>Ilumatobacteraceae</taxon>
        <taxon>Ilumatobacter</taxon>
    </lineage>
</organism>
<feature type="transmembrane region" description="Helical" evidence="7">
    <location>
        <begin position="198"/>
        <end position="218"/>
    </location>
</feature>
<dbReference type="KEGG" id="aym:YM304_41360"/>
<evidence type="ECO:0000259" key="8">
    <source>
        <dbReference type="PROSITE" id="PS50928"/>
    </source>
</evidence>
<evidence type="ECO:0000256" key="5">
    <source>
        <dbReference type="ARBA" id="ARBA00022989"/>
    </source>
</evidence>
<dbReference type="RefSeq" id="WP_015443697.1">
    <property type="nucleotide sequence ID" value="NC_020520.1"/>
</dbReference>
<reference evidence="9 10" key="1">
    <citation type="journal article" date="2013" name="Int. J. Syst. Evol. Microbiol.">
        <title>Ilumatobacter nonamiense sp. nov. and Ilumatobacter coccineum sp. nov., isolated from seashore sand.</title>
        <authorList>
            <person name="Matsumoto A."/>
            <person name="Kasai H."/>
            <person name="Matsuo Y."/>
            <person name="Shizuri Y."/>
            <person name="Ichikawa N."/>
            <person name="Fujita N."/>
            <person name="Omura S."/>
            <person name="Takahashi Y."/>
        </authorList>
    </citation>
    <scope>NUCLEOTIDE SEQUENCE [LARGE SCALE GENOMIC DNA]</scope>
    <source>
        <strain evidence="10">NBRC 103263 / KCTC 29153 / YM16-304</strain>
    </source>
</reference>
<dbReference type="InterPro" id="IPR035906">
    <property type="entry name" value="MetI-like_sf"/>
</dbReference>
<dbReference type="InterPro" id="IPR000515">
    <property type="entry name" value="MetI-like"/>
</dbReference>
<feature type="transmembrane region" description="Helical" evidence="7">
    <location>
        <begin position="259"/>
        <end position="276"/>
    </location>
</feature>
<evidence type="ECO:0000256" key="1">
    <source>
        <dbReference type="ARBA" id="ARBA00004651"/>
    </source>
</evidence>
<sequence length="523" mass="56004">MNSLLRPRRVRVLVVALVVIVWSASRAGWSTVVNAGGWSSFSRFWTTAVDPELAGEFLRLTWDAALQTLAFAVLGSTVALLFGAFGSLLMSRRVIGSRVAHRVAASCAALPRAVHEILVALLLVQILGFDPLVAVLAIGIPFGAVTAKVYADAIDDADSAGFDALRATGANRVGAVLYGIGPLVRAEFVAYGFYRFECAIRSAAVLGIVGVGGLGFQLDLSFESLRYREIWTLIFALMLLSGGADAVSSSVRRVRSRVSLRWILGAAGVAVAWSFWQVGIAPSSLWSERTRRRVPEFVDDLLPPRLGPGGWSGLWSATLDTVALSALSLLVAVVVGLLGAAAIRRPSPWMSRMRQRTWPDRLARSASRIVVLLFRAVPAPIWAFLFVLILYPGLWPGAVALGIYNAGVLGRLFAEAIETQPEQAERGVVLAGATGPTRWAYGVLPQAHLRLVSLSLYRAEVIVRETIVIGVVGAGGLGQLLRDDLAARDFQAVTGVIVVLIVLAIATDQLGAALRRSVSRPRT</sequence>
<keyword evidence="6 7" id="KW-0472">Membrane</keyword>
<dbReference type="Proteomes" id="UP000011863">
    <property type="component" value="Chromosome"/>
</dbReference>
<evidence type="ECO:0000256" key="2">
    <source>
        <dbReference type="ARBA" id="ARBA00022448"/>
    </source>
</evidence>
<dbReference type="PANTHER" id="PTHR30043:SF1">
    <property type="entry name" value="ABC TRANSPORT SYSTEM PERMEASE PROTEIN P69"/>
    <property type="match status" value="1"/>
</dbReference>
<feature type="transmembrane region" description="Helical" evidence="7">
    <location>
        <begin position="322"/>
        <end position="344"/>
    </location>
</feature>
<keyword evidence="10" id="KW-1185">Reference proteome</keyword>
<keyword evidence="4 7" id="KW-0812">Transmembrane</keyword>
<keyword evidence="2 7" id="KW-0813">Transport</keyword>
<feature type="domain" description="ABC transmembrane type-1" evidence="8">
    <location>
        <begin position="65"/>
        <end position="248"/>
    </location>
</feature>
<gene>
    <name evidence="9" type="primary">phnE</name>
    <name evidence="9" type="ORF">YM304_41360</name>
</gene>
<dbReference type="SUPFAM" id="SSF161098">
    <property type="entry name" value="MetI-like"/>
    <property type="match status" value="2"/>
</dbReference>
<protein>
    <submittedName>
        <fullName evidence="9">Phosphonate ABC transporter permease protein</fullName>
    </submittedName>
</protein>
<evidence type="ECO:0000313" key="10">
    <source>
        <dbReference type="Proteomes" id="UP000011863"/>
    </source>
</evidence>